<dbReference type="InterPro" id="IPR036237">
    <property type="entry name" value="Xyl_isomerase-like_sf"/>
</dbReference>
<gene>
    <name evidence="2" type="ORF">B1R32_1125</name>
</gene>
<feature type="domain" description="Xylose isomerase-like TIM barrel" evidence="1">
    <location>
        <begin position="53"/>
        <end position="275"/>
    </location>
</feature>
<evidence type="ECO:0000313" key="2">
    <source>
        <dbReference type="EMBL" id="PQV63350.1"/>
    </source>
</evidence>
<dbReference type="SUPFAM" id="SSF51658">
    <property type="entry name" value="Xylose isomerase-like"/>
    <property type="match status" value="1"/>
</dbReference>
<evidence type="ECO:0000259" key="1">
    <source>
        <dbReference type="Pfam" id="PF01261"/>
    </source>
</evidence>
<sequence>MNQTPFQTRTGNFPIGFRRGWSDWQKSLPALLSFAQENGFSVIDLGKNLEDLKAAQDAGLRIGSVDLLQWQPMFSSDAAKRADAIAKNAEYIAAAGAQNFFIVVLPEDPKKTRLENFGYVVEAFNGIAPALEKAGGKLVIEGWPGDGALCCTPETFRAAFREAPSNSIGINYDPSHFLRMGIDPIRFLKEFASRVHHVHGKDAIVLSDDLYEYGWEQPATFKKSPDFGAAAWRYTIPGQGNSNWTEITRILSENGYQGAISIELEDQNYNGSEEGEKRGLIAAAQLLSAC</sequence>
<dbReference type="PANTHER" id="PTHR12110:SF21">
    <property type="entry name" value="XYLOSE ISOMERASE-LIKE TIM BARREL DOMAIN-CONTAINING PROTEIN"/>
    <property type="match status" value="1"/>
</dbReference>
<dbReference type="EMBL" id="NIGF01000012">
    <property type="protein sequence ID" value="PQV63350.1"/>
    <property type="molecule type" value="Genomic_DNA"/>
</dbReference>
<accession>A0A2S8SRC8</accession>
<dbReference type="RefSeq" id="WP_123580651.1">
    <property type="nucleotide sequence ID" value="NZ_NIGF01000012.1"/>
</dbReference>
<proteinExistence type="predicted"/>
<dbReference type="PANTHER" id="PTHR12110">
    <property type="entry name" value="HYDROXYPYRUVATE ISOMERASE"/>
    <property type="match status" value="1"/>
</dbReference>
<dbReference type="OrthoDB" id="9779184at2"/>
<keyword evidence="3" id="KW-1185">Reference proteome</keyword>
<dbReference type="InParanoid" id="A0A2S8SRC8"/>
<dbReference type="AlphaFoldDB" id="A0A2S8SRC8"/>
<protein>
    <submittedName>
        <fullName evidence="2">Sugar phosphate isomerase/epimerase</fullName>
    </submittedName>
</protein>
<dbReference type="Gene3D" id="3.20.20.150">
    <property type="entry name" value="Divalent-metal-dependent TIM barrel enzymes"/>
    <property type="match status" value="1"/>
</dbReference>
<dbReference type="InterPro" id="IPR013022">
    <property type="entry name" value="Xyl_isomerase-like_TIM-brl"/>
</dbReference>
<name>A0A2S8SRC8_9BACT</name>
<reference evidence="2 3" key="1">
    <citation type="journal article" date="2018" name="Syst. Appl. Microbiol.">
        <title>Abditibacterium utsteinense sp. nov., the first cultivated member of candidate phylum FBP, isolated from ice-free Antarctic soil samples.</title>
        <authorList>
            <person name="Tahon G."/>
            <person name="Tytgat B."/>
            <person name="Lebbe L."/>
            <person name="Carlier A."/>
            <person name="Willems A."/>
        </authorList>
    </citation>
    <scope>NUCLEOTIDE SEQUENCE [LARGE SCALE GENOMIC DNA]</scope>
    <source>
        <strain evidence="2 3">LMG 29911</strain>
    </source>
</reference>
<organism evidence="2 3">
    <name type="scientific">Abditibacterium utsteinense</name>
    <dbReference type="NCBI Taxonomy" id="1960156"/>
    <lineage>
        <taxon>Bacteria</taxon>
        <taxon>Pseudomonadati</taxon>
        <taxon>Abditibacteriota</taxon>
        <taxon>Abditibacteriia</taxon>
        <taxon>Abditibacteriales</taxon>
        <taxon>Abditibacteriaceae</taxon>
        <taxon>Abditibacterium</taxon>
    </lineage>
</organism>
<dbReference type="GO" id="GO:0016853">
    <property type="term" value="F:isomerase activity"/>
    <property type="evidence" value="ECO:0007669"/>
    <property type="project" value="UniProtKB-KW"/>
</dbReference>
<dbReference type="Pfam" id="PF01261">
    <property type="entry name" value="AP_endonuc_2"/>
    <property type="match status" value="1"/>
</dbReference>
<dbReference type="Proteomes" id="UP000237684">
    <property type="component" value="Unassembled WGS sequence"/>
</dbReference>
<dbReference type="InterPro" id="IPR050312">
    <property type="entry name" value="IolE/XylAMocC-like"/>
</dbReference>
<keyword evidence="2" id="KW-0413">Isomerase</keyword>
<evidence type="ECO:0000313" key="3">
    <source>
        <dbReference type="Proteomes" id="UP000237684"/>
    </source>
</evidence>
<comment type="caution">
    <text evidence="2">The sequence shown here is derived from an EMBL/GenBank/DDBJ whole genome shotgun (WGS) entry which is preliminary data.</text>
</comment>